<dbReference type="Pfam" id="PF03826">
    <property type="entry name" value="OAR"/>
    <property type="match status" value="1"/>
</dbReference>
<dbReference type="GO" id="GO:0005634">
    <property type="term" value="C:nucleus"/>
    <property type="evidence" value="ECO:0007669"/>
    <property type="project" value="UniProtKB-SubCell"/>
</dbReference>
<keyword evidence="2" id="KW-0217">Developmental protein</keyword>
<name>A0A9Q1BR22_HOLLE</name>
<keyword evidence="12" id="KW-1185">Reference proteome</keyword>
<keyword evidence="4 6" id="KW-0371">Homeobox</keyword>
<feature type="compositionally biased region" description="Basic and acidic residues" evidence="8">
    <location>
        <begin position="144"/>
        <end position="165"/>
    </location>
</feature>
<feature type="compositionally biased region" description="Polar residues" evidence="8">
    <location>
        <begin position="133"/>
        <end position="143"/>
    </location>
</feature>
<proteinExistence type="predicted"/>
<dbReference type="GO" id="GO:0000981">
    <property type="term" value="F:DNA-binding transcription factor activity, RNA polymerase II-specific"/>
    <property type="evidence" value="ECO:0007669"/>
    <property type="project" value="InterPro"/>
</dbReference>
<dbReference type="InterPro" id="IPR009057">
    <property type="entry name" value="Homeodomain-like_sf"/>
</dbReference>
<dbReference type="InterPro" id="IPR017970">
    <property type="entry name" value="Homeobox_CS"/>
</dbReference>
<evidence type="ECO:0000256" key="4">
    <source>
        <dbReference type="ARBA" id="ARBA00023155"/>
    </source>
</evidence>
<dbReference type="Pfam" id="PF00046">
    <property type="entry name" value="Homeodomain"/>
    <property type="match status" value="1"/>
</dbReference>
<feature type="compositionally biased region" description="Basic and acidic residues" evidence="8">
    <location>
        <begin position="106"/>
        <end position="115"/>
    </location>
</feature>
<dbReference type="PROSITE" id="PS50803">
    <property type="entry name" value="OAR"/>
    <property type="match status" value="1"/>
</dbReference>
<dbReference type="EMBL" id="JAIZAY010000013">
    <property type="protein sequence ID" value="KAJ8031104.1"/>
    <property type="molecule type" value="Genomic_DNA"/>
</dbReference>
<feature type="domain" description="Homeobox" evidence="9">
    <location>
        <begin position="244"/>
        <end position="304"/>
    </location>
</feature>
<evidence type="ECO:0000256" key="8">
    <source>
        <dbReference type="SAM" id="MobiDB-lite"/>
    </source>
</evidence>
<sequence>MEELEAFVSKSFAGQDMAPTEPNEEQKRAAASIRKCTEWLSLIQGTPTGPSSAIKKMKPGSSPKNKTRSETVRHDKDPLEAEEAEVNESASQNRKRTGATEGEDEPLTKRLRTEDDVLGTESRQDDHVPTKLGNETGSFSRLHCTQETDHPKNDERNPGKQKEIADSQEEPNNNDVNASQMNQPKETSLTQQEKVTASQPKPRLWNPCHLSPDSTAAEEDANDDQGALSMTGGDSNPLAHHGKLKQRRSRTNFTVEQLGELEKLFDETHYPDAFMREELSKKLGLSEARVQVWFQNRRAKCRKQENQSSKGSGVGASTSVDTCRVAPYLSMGAMRMPFERVQEQLQLNMSPSCKSPMESTPSRIPPPPIPASLLAHTHPFMFLPAPSPSYALQMATLVGSLMSRAPGPMGLGMTKNSSIAELRLKARQHAAALGLQPFLSPLDH</sequence>
<evidence type="ECO:0000256" key="6">
    <source>
        <dbReference type="PROSITE-ProRule" id="PRU00108"/>
    </source>
</evidence>
<evidence type="ECO:0000256" key="2">
    <source>
        <dbReference type="ARBA" id="ARBA00022473"/>
    </source>
</evidence>
<dbReference type="InterPro" id="IPR052631">
    <property type="entry name" value="Paired_homeobox_Bicoid"/>
</dbReference>
<protein>
    <submittedName>
        <fullName evidence="11">Short stature homeobox protein</fullName>
    </submittedName>
</protein>
<dbReference type="PRINTS" id="PR00031">
    <property type="entry name" value="HTHREPRESSR"/>
</dbReference>
<reference evidence="11" key="1">
    <citation type="submission" date="2021-10" db="EMBL/GenBank/DDBJ databases">
        <title>Tropical sea cucumber genome reveals ecological adaptation and Cuvierian tubules defense mechanism.</title>
        <authorList>
            <person name="Chen T."/>
        </authorList>
    </citation>
    <scope>NUCLEOTIDE SEQUENCE</scope>
    <source>
        <strain evidence="11">Nanhai2018</strain>
        <tissue evidence="11">Muscle</tissue>
    </source>
</reference>
<dbReference type="InterPro" id="IPR003654">
    <property type="entry name" value="OAR_dom"/>
</dbReference>
<gene>
    <name evidence="11" type="ORF">HOLleu_27716</name>
</gene>
<feature type="domain" description="OAR" evidence="10">
    <location>
        <begin position="417"/>
        <end position="430"/>
    </location>
</feature>
<organism evidence="11 12">
    <name type="scientific">Holothuria leucospilota</name>
    <name type="common">Black long sea cucumber</name>
    <name type="synonym">Mertensiothuria leucospilota</name>
    <dbReference type="NCBI Taxonomy" id="206669"/>
    <lineage>
        <taxon>Eukaryota</taxon>
        <taxon>Metazoa</taxon>
        <taxon>Echinodermata</taxon>
        <taxon>Eleutherozoa</taxon>
        <taxon>Echinozoa</taxon>
        <taxon>Holothuroidea</taxon>
        <taxon>Aspidochirotacea</taxon>
        <taxon>Aspidochirotida</taxon>
        <taxon>Holothuriidae</taxon>
        <taxon>Holothuria</taxon>
    </lineage>
</organism>
<dbReference type="AlphaFoldDB" id="A0A9Q1BR22"/>
<dbReference type="PANTHER" id="PTHR46255">
    <property type="entry name" value="SHORT STATURE HOMEOBOX"/>
    <property type="match status" value="1"/>
</dbReference>
<keyword evidence="3 6" id="KW-0238">DNA-binding</keyword>
<dbReference type="CDD" id="cd00086">
    <property type="entry name" value="homeodomain"/>
    <property type="match status" value="1"/>
</dbReference>
<evidence type="ECO:0000256" key="3">
    <source>
        <dbReference type="ARBA" id="ARBA00023125"/>
    </source>
</evidence>
<evidence type="ECO:0000259" key="9">
    <source>
        <dbReference type="PROSITE" id="PS50071"/>
    </source>
</evidence>
<dbReference type="GO" id="GO:1990837">
    <property type="term" value="F:sequence-specific double-stranded DNA binding"/>
    <property type="evidence" value="ECO:0007669"/>
    <property type="project" value="TreeGrafter"/>
</dbReference>
<feature type="compositionally biased region" description="Basic residues" evidence="8">
    <location>
        <begin position="240"/>
        <end position="250"/>
    </location>
</feature>
<evidence type="ECO:0000256" key="1">
    <source>
        <dbReference type="ARBA" id="ARBA00004123"/>
    </source>
</evidence>
<feature type="DNA-binding region" description="Homeobox" evidence="6">
    <location>
        <begin position="246"/>
        <end position="305"/>
    </location>
</feature>
<evidence type="ECO:0000313" key="12">
    <source>
        <dbReference type="Proteomes" id="UP001152320"/>
    </source>
</evidence>
<feature type="region of interest" description="Disordered" evidence="8">
    <location>
        <begin position="1"/>
        <end position="250"/>
    </location>
</feature>
<accession>A0A9Q1BR22</accession>
<dbReference type="SMART" id="SM00389">
    <property type="entry name" value="HOX"/>
    <property type="match status" value="1"/>
</dbReference>
<dbReference type="PROSITE" id="PS50071">
    <property type="entry name" value="HOMEOBOX_2"/>
    <property type="match status" value="1"/>
</dbReference>
<feature type="compositionally biased region" description="Polar residues" evidence="8">
    <location>
        <begin position="170"/>
        <end position="199"/>
    </location>
</feature>
<dbReference type="InterPro" id="IPR001356">
    <property type="entry name" value="HD"/>
</dbReference>
<comment type="caution">
    <text evidence="11">The sequence shown here is derived from an EMBL/GenBank/DDBJ whole genome shotgun (WGS) entry which is preliminary data.</text>
</comment>
<dbReference type="PANTHER" id="PTHR46255:SF3">
    <property type="entry name" value="HOMEOBOX DOMAIN-CONTAINING PROTEIN"/>
    <property type="match status" value="1"/>
</dbReference>
<feature type="compositionally biased region" description="Basic and acidic residues" evidence="8">
    <location>
        <begin position="67"/>
        <end position="79"/>
    </location>
</feature>
<dbReference type="InterPro" id="IPR000047">
    <property type="entry name" value="HTH_motif"/>
</dbReference>
<dbReference type="OrthoDB" id="6159439at2759"/>
<dbReference type="PROSITE" id="PS00027">
    <property type="entry name" value="HOMEOBOX_1"/>
    <property type="match status" value="1"/>
</dbReference>
<comment type="subcellular location">
    <subcellularLocation>
        <location evidence="1 6 7">Nucleus</location>
    </subcellularLocation>
</comment>
<dbReference type="Proteomes" id="UP001152320">
    <property type="component" value="Chromosome 13"/>
</dbReference>
<dbReference type="SUPFAM" id="SSF46689">
    <property type="entry name" value="Homeodomain-like"/>
    <property type="match status" value="1"/>
</dbReference>
<keyword evidence="5 6" id="KW-0539">Nucleus</keyword>
<evidence type="ECO:0000256" key="7">
    <source>
        <dbReference type="RuleBase" id="RU000682"/>
    </source>
</evidence>
<evidence type="ECO:0000313" key="11">
    <source>
        <dbReference type="EMBL" id="KAJ8031104.1"/>
    </source>
</evidence>
<evidence type="ECO:0000259" key="10">
    <source>
        <dbReference type="PROSITE" id="PS50803"/>
    </source>
</evidence>
<evidence type="ECO:0000256" key="5">
    <source>
        <dbReference type="ARBA" id="ARBA00023242"/>
    </source>
</evidence>
<dbReference type="FunFam" id="1.10.10.60:FF:000057">
    <property type="entry name" value="Short stature homeobox 2"/>
    <property type="match status" value="1"/>
</dbReference>
<dbReference type="Gene3D" id="1.10.10.60">
    <property type="entry name" value="Homeodomain-like"/>
    <property type="match status" value="1"/>
</dbReference>